<evidence type="ECO:0000313" key="5">
    <source>
        <dbReference type="Proteomes" id="UP000642107"/>
    </source>
</evidence>
<accession>A0ABR9DSU2</accession>
<dbReference type="Proteomes" id="UP000642107">
    <property type="component" value="Unassembled WGS sequence"/>
</dbReference>
<evidence type="ECO:0000313" key="4">
    <source>
        <dbReference type="EMBL" id="MBD9700078.1"/>
    </source>
</evidence>
<feature type="transmembrane region" description="Helical" evidence="2">
    <location>
        <begin position="228"/>
        <end position="248"/>
    </location>
</feature>
<protein>
    <submittedName>
        <fullName evidence="4">Cell division protein FtsQ</fullName>
    </submittedName>
</protein>
<keyword evidence="4" id="KW-0132">Cell division</keyword>
<evidence type="ECO:0000256" key="1">
    <source>
        <dbReference type="SAM" id="MobiDB-lite"/>
    </source>
</evidence>
<dbReference type="EMBL" id="JACZDF010000006">
    <property type="protein sequence ID" value="MBD9700078.1"/>
    <property type="molecule type" value="Genomic_DNA"/>
</dbReference>
<dbReference type="InterPro" id="IPR058484">
    <property type="entry name" value="DUF8171"/>
</dbReference>
<feature type="transmembrane region" description="Helical" evidence="2">
    <location>
        <begin position="175"/>
        <end position="198"/>
    </location>
</feature>
<feature type="transmembrane region" description="Helical" evidence="2">
    <location>
        <begin position="60"/>
        <end position="78"/>
    </location>
</feature>
<keyword evidence="2" id="KW-0812">Transmembrane</keyword>
<dbReference type="RefSeq" id="WP_192281042.1">
    <property type="nucleotide sequence ID" value="NZ_JACZDF010000006.1"/>
</dbReference>
<evidence type="ECO:0000259" key="3">
    <source>
        <dbReference type="Pfam" id="PF26509"/>
    </source>
</evidence>
<feature type="transmembrane region" description="Helical" evidence="2">
    <location>
        <begin position="130"/>
        <end position="155"/>
    </location>
</feature>
<evidence type="ECO:0000256" key="2">
    <source>
        <dbReference type="SAM" id="Phobius"/>
    </source>
</evidence>
<feature type="domain" description="DUF8171" evidence="3">
    <location>
        <begin position="29"/>
        <end position="294"/>
    </location>
</feature>
<feature type="transmembrane region" description="Helical" evidence="2">
    <location>
        <begin position="98"/>
        <end position="118"/>
    </location>
</feature>
<keyword evidence="5" id="KW-1185">Reference proteome</keyword>
<dbReference type="Pfam" id="PF26509">
    <property type="entry name" value="DUF8171"/>
    <property type="match status" value="1"/>
</dbReference>
<feature type="compositionally biased region" description="Polar residues" evidence="1">
    <location>
        <begin position="301"/>
        <end position="315"/>
    </location>
</feature>
<name>A0ABR9DSU2_9MICO</name>
<organism evidence="4 5">
    <name type="scientific">Flavimobilis rhizosphaerae</name>
    <dbReference type="NCBI Taxonomy" id="2775421"/>
    <lineage>
        <taxon>Bacteria</taxon>
        <taxon>Bacillati</taxon>
        <taxon>Actinomycetota</taxon>
        <taxon>Actinomycetes</taxon>
        <taxon>Micrococcales</taxon>
        <taxon>Jonesiaceae</taxon>
        <taxon>Flavimobilis</taxon>
    </lineage>
</organism>
<dbReference type="GO" id="GO:0051301">
    <property type="term" value="P:cell division"/>
    <property type="evidence" value="ECO:0007669"/>
    <property type="project" value="UniProtKB-KW"/>
</dbReference>
<gene>
    <name evidence="4" type="ORF">IGS67_11340</name>
</gene>
<feature type="region of interest" description="Disordered" evidence="1">
    <location>
        <begin position="295"/>
        <end position="315"/>
    </location>
</feature>
<sequence length="315" mass="33582">MTTTYERAGTLRGSTEPGANDLQMPQKLMIFVLSMALFGLANVVLEIIPDVTIGPIDVSVAYFVFVPLVMVALLNPFWAALGAPLGEIIFTDLLMGDFSGLGEVEGFIQMFLALYAAGSLIRNPRSKPQIFLGALTVVAIDKFLSAAVDLTKVYIGVEDAELVEGLPQSILAIEGIGFGVDLLVSGILFGALPAMWLIPALHGKLEPLLGLRPRVPGEPVPGGAHKGWFVGVAVLLAASSFFFAFLEAWDIELGAVDGDFRDQYGDGFLWVSVAALVVLLGTALGLARRQRQARERALASTRPTDPAQSAPTERS</sequence>
<feature type="transmembrane region" description="Helical" evidence="2">
    <location>
        <begin position="28"/>
        <end position="48"/>
    </location>
</feature>
<keyword evidence="2" id="KW-0472">Membrane</keyword>
<comment type="caution">
    <text evidence="4">The sequence shown here is derived from an EMBL/GenBank/DDBJ whole genome shotgun (WGS) entry which is preliminary data.</text>
</comment>
<keyword evidence="2" id="KW-1133">Transmembrane helix</keyword>
<proteinExistence type="predicted"/>
<keyword evidence="4" id="KW-0131">Cell cycle</keyword>
<reference evidence="4 5" key="1">
    <citation type="submission" date="2020-09" db="EMBL/GenBank/DDBJ databases">
        <title>Flavimobilis rhizosphaerae sp. nov., isolated from rhizosphere soil of Spartina alterniflora.</title>
        <authorList>
            <person name="Hanqin C."/>
        </authorList>
    </citation>
    <scope>NUCLEOTIDE SEQUENCE [LARGE SCALE GENOMIC DNA]</scope>
    <source>
        <strain evidence="4 5">GY 10621</strain>
    </source>
</reference>
<feature type="transmembrane region" description="Helical" evidence="2">
    <location>
        <begin position="268"/>
        <end position="287"/>
    </location>
</feature>